<protein>
    <submittedName>
        <fullName evidence="2">Protein of unassigned function</fullName>
    </submittedName>
</protein>
<dbReference type="EMBL" id="CP003811">
    <property type="protein sequence ID" value="AIQ92620.1"/>
    <property type="molecule type" value="Genomic_DNA"/>
</dbReference>
<dbReference type="STRING" id="693986.MOC_4865"/>
<dbReference type="Proteomes" id="UP000029492">
    <property type="component" value="Chromosome"/>
</dbReference>
<feature type="region of interest" description="Disordered" evidence="1">
    <location>
        <begin position="1"/>
        <end position="37"/>
    </location>
</feature>
<evidence type="ECO:0000313" key="2">
    <source>
        <dbReference type="EMBL" id="AIQ92620.1"/>
    </source>
</evidence>
<dbReference type="AlphaFoldDB" id="A0A089P1G4"/>
<gene>
    <name evidence="2" type="ORF">MOC_4865</name>
</gene>
<proteinExistence type="predicted"/>
<name>A0A089P1G4_9HYPH</name>
<sequence>MLTGGLPGCLREAVRPDGGSGTRRRSGCRAGGSDRRP</sequence>
<evidence type="ECO:0000256" key="1">
    <source>
        <dbReference type="SAM" id="MobiDB-lite"/>
    </source>
</evidence>
<accession>A0A089P1G4</accession>
<dbReference type="KEGG" id="mor:MOC_4865"/>
<keyword evidence="3" id="KW-1185">Reference proteome</keyword>
<dbReference type="HOGENOM" id="CLU_3345861_0_0_5"/>
<evidence type="ECO:0000313" key="3">
    <source>
        <dbReference type="Proteomes" id="UP000029492"/>
    </source>
</evidence>
<reference evidence="2 3" key="1">
    <citation type="journal article" date="2014" name="PLoS ONE">
        <title>Genome Information of Methylobacterium oryzae, a Plant-Probiotic Methylotroph in the Phyllosphere.</title>
        <authorList>
            <person name="Kwak M.J."/>
            <person name="Jeong H."/>
            <person name="Madhaiyan M."/>
            <person name="Lee Y."/>
            <person name="Sa T.M."/>
            <person name="Oh T.K."/>
            <person name="Kim J.F."/>
        </authorList>
    </citation>
    <scope>NUCLEOTIDE SEQUENCE [LARGE SCALE GENOMIC DNA]</scope>
    <source>
        <strain evidence="2 3">CBMB20</strain>
    </source>
</reference>
<organism evidence="2 3">
    <name type="scientific">Methylobacterium oryzae CBMB20</name>
    <dbReference type="NCBI Taxonomy" id="693986"/>
    <lineage>
        <taxon>Bacteria</taxon>
        <taxon>Pseudomonadati</taxon>
        <taxon>Pseudomonadota</taxon>
        <taxon>Alphaproteobacteria</taxon>
        <taxon>Hyphomicrobiales</taxon>
        <taxon>Methylobacteriaceae</taxon>
        <taxon>Methylobacterium</taxon>
    </lineage>
</organism>